<evidence type="ECO:0000256" key="1">
    <source>
        <dbReference type="SAM" id="MobiDB-lite"/>
    </source>
</evidence>
<dbReference type="PANTHER" id="PTHR48174:SF5">
    <property type="entry name" value="VACUOLAR PROTEIN SORTING-ASSOCIATED PROTEIN 62"/>
    <property type="match status" value="1"/>
</dbReference>
<proteinExistence type="predicted"/>
<dbReference type="PANTHER" id="PTHR48174">
    <property type="entry name" value="DUF946 FAMILY PROTEIN"/>
    <property type="match status" value="1"/>
</dbReference>
<dbReference type="STRING" id="1334629.MFUL124B02_24555"/>
<dbReference type="Pfam" id="PF06101">
    <property type="entry name" value="Vps62"/>
    <property type="match status" value="2"/>
</dbReference>
<evidence type="ECO:0000313" key="2">
    <source>
        <dbReference type="EMBL" id="GEN12445.1"/>
    </source>
</evidence>
<dbReference type="AlphaFoldDB" id="A0A511TE52"/>
<dbReference type="InterPro" id="IPR009291">
    <property type="entry name" value="Vps62"/>
</dbReference>
<sequence length="626" mass="66817">MLAGRLGSRRWLVLSSLGVSALGCGGSLEAMEDTVLRDTEASLAGLQGNTVHGRWLGSGGRNPTHPGNRTFIVDHAGPTATVTFTLTSSVDAYLYLLDASGNVLAEDDNSAGNLGARLAVSLAPGTYKLVAATATPGQSADLTLSSDRAPLRFSQRLLLKPVSTFQWIYDDSGTGSNDDVSIWRPNLTQAPGYYSLGDVAMPNGGGGPAPSTALVVQGEGDLLARPLDYVWVWNDKGSGGTHDGSFWEPVAPAGYTCLGAVGVLGYGKPSTDLIRCLKSEYVVAADPAALWNDSGSGADNDVGLWQPNARDHRGLPATTFVARPSHSDTGGSRYWAINKSATAHPELQGLPVSAATAAAFAPRVWLHPSEAYFPSSTEFHLANVHVEGGHQVTNQALGCDSCTDPQFLDGQRPNQTPVPVYAEVITRTVNGQPTTTTDVVYWMFYPYNNGKRVCIGWYSPWGCVGGYSTFGNHVGDWEHATVRFVEGRPSQVYLSQHASGQTFTYGDKGLGLSGWRPELFSAQGSHGLYADAARHIYRNLPNGDFLADDTGRGIAWDTWSALVPFDWRTPGTFEGSLSWLNRTERWGNPKSGCEVSEPIAGECILNDGPTGPMSKSASRPDFLPLD</sequence>
<comment type="caution">
    <text evidence="2">The sequence shown here is derived from an EMBL/GenBank/DDBJ whole genome shotgun (WGS) entry which is preliminary data.</text>
</comment>
<evidence type="ECO:0008006" key="6">
    <source>
        <dbReference type="Google" id="ProtNLM"/>
    </source>
</evidence>
<keyword evidence="4" id="KW-1185">Reference proteome</keyword>
<protein>
    <recommendedName>
        <fullName evidence="6">DUF946 domain-containing protein</fullName>
    </recommendedName>
</protein>
<reference evidence="2 5" key="2">
    <citation type="submission" date="2019-07" db="EMBL/GenBank/DDBJ databases">
        <title>Whole genome shotgun sequence of Myxococcus fulvus NBRC 100333.</title>
        <authorList>
            <person name="Hosoyama A."/>
            <person name="Uohara A."/>
            <person name="Ohji S."/>
            <person name="Ichikawa N."/>
        </authorList>
    </citation>
    <scope>NUCLEOTIDE SEQUENCE [LARGE SCALE GENOMIC DNA]</scope>
    <source>
        <strain evidence="2 5">NBRC 100333</strain>
    </source>
</reference>
<dbReference type="PROSITE" id="PS51257">
    <property type="entry name" value="PROKAR_LIPOPROTEIN"/>
    <property type="match status" value="1"/>
</dbReference>
<dbReference type="RefSeq" id="WP_245772248.1">
    <property type="nucleotide sequence ID" value="NZ_BJXR01000062.1"/>
</dbReference>
<dbReference type="Proteomes" id="UP000183760">
    <property type="component" value="Unassembled WGS sequence"/>
</dbReference>
<name>A0A511TE52_MYXFU</name>
<organism evidence="2 5">
    <name type="scientific">Myxococcus fulvus</name>
    <dbReference type="NCBI Taxonomy" id="33"/>
    <lineage>
        <taxon>Bacteria</taxon>
        <taxon>Pseudomonadati</taxon>
        <taxon>Myxococcota</taxon>
        <taxon>Myxococcia</taxon>
        <taxon>Myxococcales</taxon>
        <taxon>Cystobacterineae</taxon>
        <taxon>Myxococcaceae</taxon>
        <taxon>Myxococcus</taxon>
    </lineage>
</organism>
<gene>
    <name evidence="2" type="ORF">MFU01_74820</name>
    <name evidence="3" type="ORF">SAMN05443572_103129</name>
</gene>
<feature type="region of interest" description="Disordered" evidence="1">
    <location>
        <begin position="606"/>
        <end position="626"/>
    </location>
</feature>
<evidence type="ECO:0000313" key="5">
    <source>
        <dbReference type="Proteomes" id="UP000321514"/>
    </source>
</evidence>
<evidence type="ECO:0000313" key="3">
    <source>
        <dbReference type="EMBL" id="SET76664.1"/>
    </source>
</evidence>
<dbReference type="EMBL" id="BJXR01000062">
    <property type="protein sequence ID" value="GEN12445.1"/>
    <property type="molecule type" value="Genomic_DNA"/>
</dbReference>
<dbReference type="Proteomes" id="UP000321514">
    <property type="component" value="Unassembled WGS sequence"/>
</dbReference>
<accession>A0A511TE52</accession>
<evidence type="ECO:0000313" key="4">
    <source>
        <dbReference type="Proteomes" id="UP000183760"/>
    </source>
</evidence>
<reference evidence="3 4" key="1">
    <citation type="submission" date="2016-10" db="EMBL/GenBank/DDBJ databases">
        <authorList>
            <person name="Varghese N."/>
            <person name="Submissions S."/>
        </authorList>
    </citation>
    <scope>NUCLEOTIDE SEQUENCE [LARGE SCALE GENOMIC DNA]</scope>
    <source>
        <strain evidence="3 4">DSM 16525</strain>
    </source>
</reference>
<dbReference type="EMBL" id="FOIB01000003">
    <property type="protein sequence ID" value="SET76664.1"/>
    <property type="molecule type" value="Genomic_DNA"/>
</dbReference>
<dbReference type="Gene3D" id="2.60.120.380">
    <property type="match status" value="1"/>
</dbReference>